<dbReference type="PANTHER" id="PTHR42935:SF1">
    <property type="entry name" value="SLR0930 PROTEIN"/>
    <property type="match status" value="1"/>
</dbReference>
<dbReference type="Pfam" id="PF05673">
    <property type="entry name" value="DUF815"/>
    <property type="match status" value="1"/>
</dbReference>
<keyword evidence="1" id="KW-0067">ATP-binding</keyword>
<dbReference type="Proteomes" id="UP000824132">
    <property type="component" value="Unassembled WGS sequence"/>
</dbReference>
<dbReference type="Gene3D" id="3.40.50.300">
    <property type="entry name" value="P-loop containing nucleotide triphosphate hydrolases"/>
    <property type="match status" value="1"/>
</dbReference>
<sequence>MQYDPTNELILLTGVRKDGAISYFIRAVSEDDAAAYARAYACLLETDEQNDFYGHVAHAVLFDDNLFARRCFSRSENNDIRAAYRHDLMLLQSLAEKAEHPPKSIAQKISNGLPAIHAGENNPVFGKDWASDGTLDKIAGFYRENGYGIFIGNKAFTFEQGKLVPVKHTSDIALEDLKDYEEEKRSVEDNILSFIKGLPYSNMLLYGDKGTGKSSTIHAMLNKYAPQGLRAVEVPKEQIKEINALKETLAPLPFKFLIFIDDLSLEEHDEKVASLKASLEGSMNEKSANVMIAATSNRRHILKENFSDRENSVHASDTMEEQLSLSDRFGLTVLFSSTGKAAYLSIVKQLAQDRKLGMEEEELFSLAERWALYKGGRSPRRAKQFVDYIYACTMKNSEIRI</sequence>
<proteinExistence type="predicted"/>
<dbReference type="CDD" id="cd00009">
    <property type="entry name" value="AAA"/>
    <property type="match status" value="1"/>
</dbReference>
<dbReference type="AlphaFoldDB" id="A0A9D2CZ66"/>
<dbReference type="PANTHER" id="PTHR42935">
    <property type="entry name" value="SLR0930 PROTEIN"/>
    <property type="match status" value="1"/>
</dbReference>
<dbReference type="InterPro" id="IPR008533">
    <property type="entry name" value="DUF815"/>
</dbReference>
<evidence type="ECO:0000313" key="2">
    <source>
        <dbReference type="Proteomes" id="UP000824132"/>
    </source>
</evidence>
<dbReference type="SUPFAM" id="SSF52540">
    <property type="entry name" value="P-loop containing nucleoside triphosphate hydrolases"/>
    <property type="match status" value="1"/>
</dbReference>
<name>A0A9D2CZ66_9FIRM</name>
<reference evidence="1" key="1">
    <citation type="journal article" date="2021" name="PeerJ">
        <title>Extensive microbial diversity within the chicken gut microbiome revealed by metagenomics and culture.</title>
        <authorList>
            <person name="Gilroy R."/>
            <person name="Ravi A."/>
            <person name="Getino M."/>
            <person name="Pursley I."/>
            <person name="Horton D.L."/>
            <person name="Alikhan N.F."/>
            <person name="Baker D."/>
            <person name="Gharbi K."/>
            <person name="Hall N."/>
            <person name="Watson M."/>
            <person name="Adriaenssens E.M."/>
            <person name="Foster-Nyarko E."/>
            <person name="Jarju S."/>
            <person name="Secka A."/>
            <person name="Antonio M."/>
            <person name="Oren A."/>
            <person name="Chaudhuri R.R."/>
            <person name="La Ragione R."/>
            <person name="Hildebrand F."/>
            <person name="Pallen M.J."/>
        </authorList>
    </citation>
    <scope>NUCLEOTIDE SEQUENCE</scope>
    <source>
        <strain evidence="1">CHK187-5294</strain>
    </source>
</reference>
<dbReference type="EMBL" id="DXCL01000026">
    <property type="protein sequence ID" value="HIZ03577.1"/>
    <property type="molecule type" value="Genomic_DNA"/>
</dbReference>
<dbReference type="GO" id="GO:0005524">
    <property type="term" value="F:ATP binding"/>
    <property type="evidence" value="ECO:0007669"/>
    <property type="project" value="UniProtKB-KW"/>
</dbReference>
<organism evidence="1 2">
    <name type="scientific">Candidatus Borkfalkia avistercoris</name>
    <dbReference type="NCBI Taxonomy" id="2838504"/>
    <lineage>
        <taxon>Bacteria</taxon>
        <taxon>Bacillati</taxon>
        <taxon>Bacillota</taxon>
        <taxon>Clostridia</taxon>
        <taxon>Christensenellales</taxon>
        <taxon>Christensenellaceae</taxon>
        <taxon>Candidatus Borkfalkia</taxon>
    </lineage>
</organism>
<evidence type="ECO:0000313" key="1">
    <source>
        <dbReference type="EMBL" id="HIZ03577.1"/>
    </source>
</evidence>
<protein>
    <submittedName>
        <fullName evidence="1">ATP-binding protein</fullName>
    </submittedName>
</protein>
<accession>A0A9D2CZ66</accession>
<reference evidence="1" key="2">
    <citation type="submission" date="2021-04" db="EMBL/GenBank/DDBJ databases">
        <authorList>
            <person name="Gilroy R."/>
        </authorList>
    </citation>
    <scope>NUCLEOTIDE SEQUENCE</scope>
    <source>
        <strain evidence="1">CHK187-5294</strain>
    </source>
</reference>
<comment type="caution">
    <text evidence="1">The sequence shown here is derived from an EMBL/GenBank/DDBJ whole genome shotgun (WGS) entry which is preliminary data.</text>
</comment>
<keyword evidence="1" id="KW-0547">Nucleotide-binding</keyword>
<dbReference type="InterPro" id="IPR027417">
    <property type="entry name" value="P-loop_NTPase"/>
</dbReference>
<gene>
    <name evidence="1" type="ORF">H9727_04755</name>
</gene>